<sequence>MKSPRRVFGFIRRARSLTLDSLASTRTRRGSDAGASVYDMMPPELWLKVFIRLPLYLLPSITLTCRSFRSLAQPLLFAIISTHPEGPGSHALRAQAVKYRKRVSERLEFFFSPQISLAVRECKISPPSPEEYGGPGDELIDEIFATLPKLPNLVVLECRYLRLTPERLAILQTLHITTIRLEMCFGDISDFSAAPSVPLQEVTFKYPVSSRRFREASPCLMFLSPSHLERLHATTTVVMHFIARSEPFLRLRSLDIPVECLTSDLFLPALHRCPAVEHISFHVTDSLPHPPFEALPDGVLPLLESYRGPHHFAASFLAGRTTGRVEISVPTKVYHLQASLVKLDRTLQSLSFSIDGFDFPPVLLETIHASFPTLRYLAVAQPALSSADIKGLLNAVPAHPTLADLTLRIQGRDKFNLWIPPEEAAADAASCFHKVHTVLLKTYPEIETVRFLHGVEGASAVWRRSPSSGLFLQVG</sequence>
<dbReference type="InterPro" id="IPR001810">
    <property type="entry name" value="F-box_dom"/>
</dbReference>
<organism evidence="2 3">
    <name type="scientific">Mycena maculata</name>
    <dbReference type="NCBI Taxonomy" id="230809"/>
    <lineage>
        <taxon>Eukaryota</taxon>
        <taxon>Fungi</taxon>
        <taxon>Dikarya</taxon>
        <taxon>Basidiomycota</taxon>
        <taxon>Agaricomycotina</taxon>
        <taxon>Agaricomycetes</taxon>
        <taxon>Agaricomycetidae</taxon>
        <taxon>Agaricales</taxon>
        <taxon>Marasmiineae</taxon>
        <taxon>Mycenaceae</taxon>
        <taxon>Mycena</taxon>
    </lineage>
</organism>
<dbReference type="Gene3D" id="1.20.1280.50">
    <property type="match status" value="1"/>
</dbReference>
<dbReference type="InterPro" id="IPR032675">
    <property type="entry name" value="LRR_dom_sf"/>
</dbReference>
<dbReference type="Gene3D" id="3.80.10.10">
    <property type="entry name" value="Ribonuclease Inhibitor"/>
    <property type="match status" value="1"/>
</dbReference>
<dbReference type="AlphaFoldDB" id="A0AAD7NXS2"/>
<proteinExistence type="predicted"/>
<evidence type="ECO:0000259" key="1">
    <source>
        <dbReference type="Pfam" id="PF00646"/>
    </source>
</evidence>
<dbReference type="EMBL" id="JARJLG010000007">
    <property type="protein sequence ID" value="KAJ7779517.1"/>
    <property type="molecule type" value="Genomic_DNA"/>
</dbReference>
<comment type="caution">
    <text evidence="2">The sequence shown here is derived from an EMBL/GenBank/DDBJ whole genome shotgun (WGS) entry which is preliminary data.</text>
</comment>
<protein>
    <recommendedName>
        <fullName evidence="1">F-box domain-containing protein</fullName>
    </recommendedName>
</protein>
<accession>A0AAD7NXS2</accession>
<dbReference type="Pfam" id="PF00646">
    <property type="entry name" value="F-box"/>
    <property type="match status" value="1"/>
</dbReference>
<feature type="domain" description="F-box" evidence="1">
    <location>
        <begin position="41"/>
        <end position="73"/>
    </location>
</feature>
<dbReference type="SUPFAM" id="SSF52047">
    <property type="entry name" value="RNI-like"/>
    <property type="match status" value="1"/>
</dbReference>
<keyword evidence="3" id="KW-1185">Reference proteome</keyword>
<gene>
    <name evidence="2" type="ORF">DFH07DRAFT_795211</name>
</gene>
<dbReference type="InterPro" id="IPR036047">
    <property type="entry name" value="F-box-like_dom_sf"/>
</dbReference>
<dbReference type="Proteomes" id="UP001215280">
    <property type="component" value="Unassembled WGS sequence"/>
</dbReference>
<reference evidence="2" key="1">
    <citation type="submission" date="2023-03" db="EMBL/GenBank/DDBJ databases">
        <title>Massive genome expansion in bonnet fungi (Mycena s.s.) driven by repeated elements and novel gene families across ecological guilds.</title>
        <authorList>
            <consortium name="Lawrence Berkeley National Laboratory"/>
            <person name="Harder C.B."/>
            <person name="Miyauchi S."/>
            <person name="Viragh M."/>
            <person name="Kuo A."/>
            <person name="Thoen E."/>
            <person name="Andreopoulos B."/>
            <person name="Lu D."/>
            <person name="Skrede I."/>
            <person name="Drula E."/>
            <person name="Henrissat B."/>
            <person name="Morin E."/>
            <person name="Kohler A."/>
            <person name="Barry K."/>
            <person name="LaButti K."/>
            <person name="Morin E."/>
            <person name="Salamov A."/>
            <person name="Lipzen A."/>
            <person name="Mereny Z."/>
            <person name="Hegedus B."/>
            <person name="Baldrian P."/>
            <person name="Stursova M."/>
            <person name="Weitz H."/>
            <person name="Taylor A."/>
            <person name="Grigoriev I.V."/>
            <person name="Nagy L.G."/>
            <person name="Martin F."/>
            <person name="Kauserud H."/>
        </authorList>
    </citation>
    <scope>NUCLEOTIDE SEQUENCE</scope>
    <source>
        <strain evidence="2">CBHHK188m</strain>
    </source>
</reference>
<dbReference type="SUPFAM" id="SSF81383">
    <property type="entry name" value="F-box domain"/>
    <property type="match status" value="1"/>
</dbReference>
<name>A0AAD7NXS2_9AGAR</name>
<evidence type="ECO:0000313" key="3">
    <source>
        <dbReference type="Proteomes" id="UP001215280"/>
    </source>
</evidence>
<evidence type="ECO:0000313" key="2">
    <source>
        <dbReference type="EMBL" id="KAJ7779517.1"/>
    </source>
</evidence>